<name>A0A1I2CRS4_9ACTN</name>
<gene>
    <name evidence="2" type="ORF">SAMN04487819_1345</name>
</gene>
<dbReference type="AlphaFoldDB" id="A0A1I2CRS4"/>
<dbReference type="Proteomes" id="UP000198716">
    <property type="component" value="Unassembled WGS sequence"/>
</dbReference>
<reference evidence="3" key="1">
    <citation type="submission" date="2016-10" db="EMBL/GenBank/DDBJ databases">
        <authorList>
            <person name="Varghese N."/>
            <person name="Submissions S."/>
        </authorList>
    </citation>
    <scope>NUCLEOTIDE SEQUENCE [LARGE SCALE GENOMIC DNA]</scope>
    <source>
        <strain evidence="3">DSM 45004</strain>
    </source>
</reference>
<accession>A0A1I2CRS4</accession>
<dbReference type="InterPro" id="IPR043917">
    <property type="entry name" value="DUF5753"/>
</dbReference>
<keyword evidence="3" id="KW-1185">Reference proteome</keyword>
<evidence type="ECO:0000259" key="1">
    <source>
        <dbReference type="Pfam" id="PF19054"/>
    </source>
</evidence>
<evidence type="ECO:0000313" key="2">
    <source>
        <dbReference type="EMBL" id="SFE70440.1"/>
    </source>
</evidence>
<sequence>DVEVFVLPFEAGEQVVQGQTFAVLTFPEDQDPDVVFSESVATSGFIESYPSVRRHSSAFDTAFQQALGLDDSRSRIEQIAHSMIR</sequence>
<feature type="non-terminal residue" evidence="2">
    <location>
        <position position="1"/>
    </location>
</feature>
<dbReference type="Pfam" id="PF19054">
    <property type="entry name" value="DUF5753"/>
    <property type="match status" value="1"/>
</dbReference>
<dbReference type="RefSeq" id="WP_217641907.1">
    <property type="nucleotide sequence ID" value="NZ_FOMZ01000034.1"/>
</dbReference>
<dbReference type="EMBL" id="FOMZ01000034">
    <property type="protein sequence ID" value="SFE70440.1"/>
    <property type="molecule type" value="Genomic_DNA"/>
</dbReference>
<organism evidence="2 3">
    <name type="scientific">Actinopolyspora alba</name>
    <dbReference type="NCBI Taxonomy" id="673379"/>
    <lineage>
        <taxon>Bacteria</taxon>
        <taxon>Bacillati</taxon>
        <taxon>Actinomycetota</taxon>
        <taxon>Actinomycetes</taxon>
        <taxon>Actinopolysporales</taxon>
        <taxon>Actinopolysporaceae</taxon>
        <taxon>Actinopolyspora</taxon>
        <taxon>Actinopolyspora alba group</taxon>
    </lineage>
</organism>
<protein>
    <recommendedName>
        <fullName evidence="1">DUF5753 domain-containing protein</fullName>
    </recommendedName>
</protein>
<proteinExistence type="predicted"/>
<feature type="domain" description="DUF5753" evidence="1">
    <location>
        <begin position="2"/>
        <end position="78"/>
    </location>
</feature>
<evidence type="ECO:0000313" key="3">
    <source>
        <dbReference type="Proteomes" id="UP000198716"/>
    </source>
</evidence>